<dbReference type="EMBL" id="CAJHUC010001391">
    <property type="protein sequence ID" value="CAD7700936.1"/>
    <property type="molecule type" value="Genomic_DNA"/>
</dbReference>
<dbReference type="AlphaFoldDB" id="A0A8S1J4K9"/>
<keyword evidence="2" id="KW-0472">Membrane</keyword>
<gene>
    <name evidence="3" type="ORF">OSTQU699_LOCUS6295</name>
</gene>
<comment type="caution">
    <text evidence="3">The sequence shown here is derived from an EMBL/GenBank/DDBJ whole genome shotgun (WGS) entry which is preliminary data.</text>
</comment>
<dbReference type="Proteomes" id="UP000708148">
    <property type="component" value="Unassembled WGS sequence"/>
</dbReference>
<name>A0A8S1J4K9_9CHLO</name>
<keyword evidence="4" id="KW-1185">Reference proteome</keyword>
<protein>
    <submittedName>
        <fullName evidence="3">Uncharacterized protein</fullName>
    </submittedName>
</protein>
<feature type="coiled-coil region" evidence="1">
    <location>
        <begin position="208"/>
        <end position="242"/>
    </location>
</feature>
<evidence type="ECO:0000313" key="3">
    <source>
        <dbReference type="EMBL" id="CAD7700936.1"/>
    </source>
</evidence>
<proteinExistence type="predicted"/>
<evidence type="ECO:0000256" key="2">
    <source>
        <dbReference type="SAM" id="Phobius"/>
    </source>
</evidence>
<evidence type="ECO:0000256" key="1">
    <source>
        <dbReference type="SAM" id="Coils"/>
    </source>
</evidence>
<keyword evidence="2" id="KW-0812">Transmembrane</keyword>
<sequence>MRALPSGRAGQPLAPGLRASAQWRAHKRARWMASGRAGWQGLRVWTSAAVRLRGGRRGGARPVIQAVTPSVSVKPQPAFEHRYGLPIVREYAKYHEILRDVRTEKVKEIHWFTQEDEYEVEGPCLIEYKDGSIKQGHIPPSDLRIPFAMNAHNVKGTALRPVPAPEELDPPVPPSERMLEFVSKVLPIIGLIAVYAAVHYMAWLRGDMDDRRKIRQKEKEEARRLKEEISQEQREEEAETLAMMGWDAEDIMEELGRKGIEMDKGYVERLVKRSSAKLG</sequence>
<evidence type="ECO:0000313" key="4">
    <source>
        <dbReference type="Proteomes" id="UP000708148"/>
    </source>
</evidence>
<accession>A0A8S1J4K9</accession>
<keyword evidence="1" id="KW-0175">Coiled coil</keyword>
<keyword evidence="2" id="KW-1133">Transmembrane helix</keyword>
<organism evidence="3 4">
    <name type="scientific">Ostreobium quekettii</name>
    <dbReference type="NCBI Taxonomy" id="121088"/>
    <lineage>
        <taxon>Eukaryota</taxon>
        <taxon>Viridiplantae</taxon>
        <taxon>Chlorophyta</taxon>
        <taxon>core chlorophytes</taxon>
        <taxon>Ulvophyceae</taxon>
        <taxon>TCBD clade</taxon>
        <taxon>Bryopsidales</taxon>
        <taxon>Ostreobineae</taxon>
        <taxon>Ostreobiaceae</taxon>
        <taxon>Ostreobium</taxon>
    </lineage>
</organism>
<dbReference type="OrthoDB" id="10524063at2759"/>
<reference evidence="3" key="1">
    <citation type="submission" date="2020-12" db="EMBL/GenBank/DDBJ databases">
        <authorList>
            <person name="Iha C."/>
        </authorList>
    </citation>
    <scope>NUCLEOTIDE SEQUENCE</scope>
</reference>
<feature type="transmembrane region" description="Helical" evidence="2">
    <location>
        <begin position="185"/>
        <end position="204"/>
    </location>
</feature>